<feature type="region of interest" description="Disordered" evidence="4">
    <location>
        <begin position="125"/>
        <end position="159"/>
    </location>
</feature>
<dbReference type="GO" id="GO:0005829">
    <property type="term" value="C:cytosol"/>
    <property type="evidence" value="ECO:0007669"/>
    <property type="project" value="TreeGrafter"/>
</dbReference>
<evidence type="ECO:0000313" key="6">
    <source>
        <dbReference type="EMBL" id="TYS51032.1"/>
    </source>
</evidence>
<dbReference type="Gene3D" id="3.10.129.10">
    <property type="entry name" value="Hotdog Thioesterase"/>
    <property type="match status" value="1"/>
</dbReference>
<dbReference type="InterPro" id="IPR029069">
    <property type="entry name" value="HotDog_dom_sf"/>
</dbReference>
<dbReference type="InterPro" id="IPR033120">
    <property type="entry name" value="HOTDOG_ACOT"/>
</dbReference>
<dbReference type="InterPro" id="IPR040170">
    <property type="entry name" value="Cytosol_ACT"/>
</dbReference>
<reference evidence="6 7" key="1">
    <citation type="submission" date="2019-08" db="EMBL/GenBank/DDBJ databases">
        <title>Bacillus genomes from the desert of Cuatro Cienegas, Coahuila.</title>
        <authorList>
            <person name="Olmedo-Alvarez G."/>
        </authorList>
    </citation>
    <scope>NUCLEOTIDE SEQUENCE [LARGE SCALE GENOMIC DNA]</scope>
    <source>
        <strain evidence="6 7">CH446_14T</strain>
    </source>
</reference>
<evidence type="ECO:0000256" key="1">
    <source>
        <dbReference type="ARBA" id="ARBA00010458"/>
    </source>
</evidence>
<dbReference type="GO" id="GO:0009062">
    <property type="term" value="P:fatty acid catabolic process"/>
    <property type="evidence" value="ECO:0007669"/>
    <property type="project" value="TreeGrafter"/>
</dbReference>
<comment type="similarity">
    <text evidence="1">Belongs to the acyl coenzyme A hydrolase family.</text>
</comment>
<dbReference type="GO" id="GO:0006637">
    <property type="term" value="P:acyl-CoA metabolic process"/>
    <property type="evidence" value="ECO:0007669"/>
    <property type="project" value="TreeGrafter"/>
</dbReference>
<comment type="caution">
    <text evidence="6">The sequence shown here is derived from an EMBL/GenBank/DDBJ whole genome shotgun (WGS) entry which is preliminary data.</text>
</comment>
<dbReference type="Pfam" id="PF03061">
    <property type="entry name" value="4HBT"/>
    <property type="match status" value="1"/>
</dbReference>
<feature type="compositionally biased region" description="Basic and acidic residues" evidence="4">
    <location>
        <begin position="136"/>
        <end position="148"/>
    </location>
</feature>
<evidence type="ECO:0000256" key="4">
    <source>
        <dbReference type="SAM" id="MobiDB-lite"/>
    </source>
</evidence>
<dbReference type="AlphaFoldDB" id="A0A5D4RNI4"/>
<feature type="domain" description="HotDog ACOT-type" evidence="5">
    <location>
        <begin position="8"/>
        <end position="120"/>
    </location>
</feature>
<evidence type="ECO:0000313" key="7">
    <source>
        <dbReference type="Proteomes" id="UP000322139"/>
    </source>
</evidence>
<evidence type="ECO:0000256" key="2">
    <source>
        <dbReference type="ARBA" id="ARBA00022801"/>
    </source>
</evidence>
<sequence length="175" mass="19659">MENKKFCRESFVVKTSIVLPPDTNNYGTLFGGRLMAYIDDVAAISAMRHARMNVLTASTDSVDFLHPIYESNSVCLESFVTYTGRSSMEIFVKVIAEDLITGERNVCAVSFLTFVAIDDQGKPTAVPQVVPETEEEKSLHESAKERLEIRKKRRKDSEACANKYGADLPWQRDRG</sequence>
<evidence type="ECO:0000259" key="5">
    <source>
        <dbReference type="PROSITE" id="PS51770"/>
    </source>
</evidence>
<accession>A0A5D4RNI4</accession>
<evidence type="ECO:0000256" key="3">
    <source>
        <dbReference type="PROSITE-ProRule" id="PRU01106"/>
    </source>
</evidence>
<gene>
    <name evidence="6" type="ORF">FZD51_03020</name>
</gene>
<dbReference type="PANTHER" id="PTHR11049">
    <property type="entry name" value="ACYL COENZYME A THIOESTER HYDROLASE"/>
    <property type="match status" value="1"/>
</dbReference>
<dbReference type="PANTHER" id="PTHR11049:SF24">
    <property type="entry name" value="CYTOSOLIC ACYL COENZYME A THIOESTER HYDROLASE"/>
    <property type="match status" value="1"/>
</dbReference>
<dbReference type="GO" id="GO:0052816">
    <property type="term" value="F:long-chain fatty acyl-CoA hydrolase activity"/>
    <property type="evidence" value="ECO:0007669"/>
    <property type="project" value="TreeGrafter"/>
</dbReference>
<dbReference type="Proteomes" id="UP000322139">
    <property type="component" value="Unassembled WGS sequence"/>
</dbReference>
<organism evidence="6 7">
    <name type="scientific">Bacillus infantis</name>
    <dbReference type="NCBI Taxonomy" id="324767"/>
    <lineage>
        <taxon>Bacteria</taxon>
        <taxon>Bacillati</taxon>
        <taxon>Bacillota</taxon>
        <taxon>Bacilli</taxon>
        <taxon>Bacillales</taxon>
        <taxon>Bacillaceae</taxon>
        <taxon>Bacillus</taxon>
    </lineage>
</organism>
<dbReference type="EMBL" id="VTER01000002">
    <property type="protein sequence ID" value="TYS51032.1"/>
    <property type="molecule type" value="Genomic_DNA"/>
</dbReference>
<proteinExistence type="inferred from homology"/>
<keyword evidence="2 3" id="KW-0378">Hydrolase</keyword>
<dbReference type="PROSITE" id="PS51770">
    <property type="entry name" value="HOTDOG_ACOT"/>
    <property type="match status" value="1"/>
</dbReference>
<protein>
    <submittedName>
        <fullName evidence="6">Acyl-CoA thioesterase</fullName>
    </submittedName>
</protein>
<dbReference type="InterPro" id="IPR006683">
    <property type="entry name" value="Thioestr_dom"/>
</dbReference>
<name>A0A5D4RNI4_9BACI</name>
<dbReference type="SUPFAM" id="SSF54637">
    <property type="entry name" value="Thioesterase/thiol ester dehydrase-isomerase"/>
    <property type="match status" value="1"/>
</dbReference>
<dbReference type="RefSeq" id="WP_148973421.1">
    <property type="nucleotide sequence ID" value="NZ_VTER01000002.1"/>
</dbReference>
<dbReference type="CDD" id="cd03442">
    <property type="entry name" value="BFIT_BACH"/>
    <property type="match status" value="1"/>
</dbReference>